<sequence length="60" mass="7104">MRLVPKKGYDFSIIKYRHHHTDIGQMRTAAHVRVINQVHVFRFHVFFAEFINDSLNHGGN</sequence>
<name>A0A645F7I7_9ZZZZ</name>
<dbReference type="EMBL" id="VSSQ01056478">
    <property type="protein sequence ID" value="MPN10335.1"/>
    <property type="molecule type" value="Genomic_DNA"/>
</dbReference>
<evidence type="ECO:0000313" key="1">
    <source>
        <dbReference type="EMBL" id="MPN10335.1"/>
    </source>
</evidence>
<reference evidence="1" key="1">
    <citation type="submission" date="2019-08" db="EMBL/GenBank/DDBJ databases">
        <authorList>
            <person name="Kucharzyk K."/>
            <person name="Murdoch R.W."/>
            <person name="Higgins S."/>
            <person name="Loffler F."/>
        </authorList>
    </citation>
    <scope>NUCLEOTIDE SEQUENCE</scope>
</reference>
<gene>
    <name evidence="1" type="ORF">SDC9_157630</name>
</gene>
<proteinExistence type="predicted"/>
<protein>
    <submittedName>
        <fullName evidence="1">Uncharacterized protein</fullName>
    </submittedName>
</protein>
<organism evidence="1">
    <name type="scientific">bioreactor metagenome</name>
    <dbReference type="NCBI Taxonomy" id="1076179"/>
    <lineage>
        <taxon>unclassified sequences</taxon>
        <taxon>metagenomes</taxon>
        <taxon>ecological metagenomes</taxon>
    </lineage>
</organism>
<accession>A0A645F7I7</accession>
<comment type="caution">
    <text evidence="1">The sequence shown here is derived from an EMBL/GenBank/DDBJ whole genome shotgun (WGS) entry which is preliminary data.</text>
</comment>
<dbReference type="AlphaFoldDB" id="A0A645F7I7"/>